<dbReference type="Proteomes" id="UP000243459">
    <property type="component" value="Chromosome 2"/>
</dbReference>
<accession>A0A5P1FH01</accession>
<name>A0A5P1FH01_ASPOF</name>
<dbReference type="Gramene" id="ONK77354">
    <property type="protein sequence ID" value="ONK77354"/>
    <property type="gene ID" value="A4U43_C02F5660"/>
</dbReference>
<protein>
    <submittedName>
        <fullName evidence="2">Uncharacterized protein</fullName>
    </submittedName>
</protein>
<dbReference type="EMBL" id="CM007382">
    <property type="protein sequence ID" value="ONK77354.1"/>
    <property type="molecule type" value="Genomic_DNA"/>
</dbReference>
<feature type="region of interest" description="Disordered" evidence="1">
    <location>
        <begin position="40"/>
        <end position="118"/>
    </location>
</feature>
<evidence type="ECO:0000313" key="2">
    <source>
        <dbReference type="EMBL" id="ONK77354.1"/>
    </source>
</evidence>
<keyword evidence="3" id="KW-1185">Reference proteome</keyword>
<evidence type="ECO:0000256" key="1">
    <source>
        <dbReference type="SAM" id="MobiDB-lite"/>
    </source>
</evidence>
<proteinExistence type="predicted"/>
<gene>
    <name evidence="2" type="ORF">A4U43_C02F5660</name>
</gene>
<reference evidence="3" key="1">
    <citation type="journal article" date="2017" name="Nat. Commun.">
        <title>The asparagus genome sheds light on the origin and evolution of a young Y chromosome.</title>
        <authorList>
            <person name="Harkess A."/>
            <person name="Zhou J."/>
            <person name="Xu C."/>
            <person name="Bowers J.E."/>
            <person name="Van der Hulst R."/>
            <person name="Ayyampalayam S."/>
            <person name="Mercati F."/>
            <person name="Riccardi P."/>
            <person name="McKain M.R."/>
            <person name="Kakrana A."/>
            <person name="Tang H."/>
            <person name="Ray J."/>
            <person name="Groenendijk J."/>
            <person name="Arikit S."/>
            <person name="Mathioni S.M."/>
            <person name="Nakano M."/>
            <person name="Shan H."/>
            <person name="Telgmann-Rauber A."/>
            <person name="Kanno A."/>
            <person name="Yue Z."/>
            <person name="Chen H."/>
            <person name="Li W."/>
            <person name="Chen Y."/>
            <person name="Xu X."/>
            <person name="Zhang Y."/>
            <person name="Luo S."/>
            <person name="Chen H."/>
            <person name="Gao J."/>
            <person name="Mao Z."/>
            <person name="Pires J.C."/>
            <person name="Luo M."/>
            <person name="Kudrna D."/>
            <person name="Wing R.A."/>
            <person name="Meyers B.C."/>
            <person name="Yi K."/>
            <person name="Kong H."/>
            <person name="Lavrijsen P."/>
            <person name="Sunseri F."/>
            <person name="Falavigna A."/>
            <person name="Ye Y."/>
            <person name="Leebens-Mack J.H."/>
            <person name="Chen G."/>
        </authorList>
    </citation>
    <scope>NUCLEOTIDE SEQUENCE [LARGE SCALE GENOMIC DNA]</scope>
    <source>
        <strain evidence="3">cv. DH0086</strain>
    </source>
</reference>
<organism evidence="2 3">
    <name type="scientific">Asparagus officinalis</name>
    <name type="common">Garden asparagus</name>
    <dbReference type="NCBI Taxonomy" id="4686"/>
    <lineage>
        <taxon>Eukaryota</taxon>
        <taxon>Viridiplantae</taxon>
        <taxon>Streptophyta</taxon>
        <taxon>Embryophyta</taxon>
        <taxon>Tracheophyta</taxon>
        <taxon>Spermatophyta</taxon>
        <taxon>Magnoliopsida</taxon>
        <taxon>Liliopsida</taxon>
        <taxon>Asparagales</taxon>
        <taxon>Asparagaceae</taxon>
        <taxon>Asparagoideae</taxon>
        <taxon>Asparagus</taxon>
    </lineage>
</organism>
<dbReference type="AlphaFoldDB" id="A0A5P1FH01"/>
<sequence length="128" mass="13547">MDPLVASFARLPGDHRMGSRTAVDRGPYADALRLDTVAGARGFRGGYSPGSSDRVGSVIGSRDRGRHRGDRGDWRRRVDVAQRDPGWDREGGGGPAPEDRGWGPGGGRVSDTRGWGRGAKVECGFGAA</sequence>
<evidence type="ECO:0000313" key="3">
    <source>
        <dbReference type="Proteomes" id="UP000243459"/>
    </source>
</evidence>
<feature type="compositionally biased region" description="Basic and acidic residues" evidence="1">
    <location>
        <begin position="70"/>
        <end position="101"/>
    </location>
</feature>